<accession>A0A9N9LP22</accession>
<dbReference type="AlphaFoldDB" id="A0A9N9LP22"/>
<dbReference type="EMBL" id="CAJVRM010000236">
    <property type="protein sequence ID" value="CAG8977813.1"/>
    <property type="molecule type" value="Genomic_DNA"/>
</dbReference>
<name>A0A9N9LP22_9HELO</name>
<comment type="caution">
    <text evidence="2">The sequence shown here is derived from an EMBL/GenBank/DDBJ whole genome shotgun (WGS) entry which is preliminary data.</text>
</comment>
<proteinExistence type="predicted"/>
<evidence type="ECO:0000256" key="1">
    <source>
        <dbReference type="SAM" id="MobiDB-lite"/>
    </source>
</evidence>
<evidence type="ECO:0000313" key="2">
    <source>
        <dbReference type="EMBL" id="CAG8977813.1"/>
    </source>
</evidence>
<feature type="compositionally biased region" description="Basic residues" evidence="1">
    <location>
        <begin position="25"/>
        <end position="55"/>
    </location>
</feature>
<gene>
    <name evidence="2" type="ORF">HYALB_00008979</name>
</gene>
<protein>
    <submittedName>
        <fullName evidence="2">Uncharacterized protein</fullName>
    </submittedName>
</protein>
<sequence length="78" mass="8842">MNFLLLGVLCSQPEIQRNNDMVSPSRKKRKAKQSKAKQSKAKQSKAKQSKAKQSKAKQMPIFIPYHHPNAQQCNATHP</sequence>
<organism evidence="2 3">
    <name type="scientific">Hymenoscyphus albidus</name>
    <dbReference type="NCBI Taxonomy" id="595503"/>
    <lineage>
        <taxon>Eukaryota</taxon>
        <taxon>Fungi</taxon>
        <taxon>Dikarya</taxon>
        <taxon>Ascomycota</taxon>
        <taxon>Pezizomycotina</taxon>
        <taxon>Leotiomycetes</taxon>
        <taxon>Helotiales</taxon>
        <taxon>Helotiaceae</taxon>
        <taxon>Hymenoscyphus</taxon>
    </lineage>
</organism>
<dbReference type="Proteomes" id="UP000701801">
    <property type="component" value="Unassembled WGS sequence"/>
</dbReference>
<evidence type="ECO:0000313" key="3">
    <source>
        <dbReference type="Proteomes" id="UP000701801"/>
    </source>
</evidence>
<reference evidence="2" key="1">
    <citation type="submission" date="2021-07" db="EMBL/GenBank/DDBJ databases">
        <authorList>
            <person name="Durling M."/>
        </authorList>
    </citation>
    <scope>NUCLEOTIDE SEQUENCE</scope>
</reference>
<feature type="region of interest" description="Disordered" evidence="1">
    <location>
        <begin position="16"/>
        <end position="59"/>
    </location>
</feature>
<keyword evidence="3" id="KW-1185">Reference proteome</keyword>